<evidence type="ECO:0000313" key="1">
    <source>
        <dbReference type="EMBL" id="QDB71029.1"/>
    </source>
</evidence>
<sequence length="76" mass="8727">MSDPLDHRVTKLEYRVDGHDKELAKVNTQTDLLSKSLFDIKQNLTQIKWVAIGALGAFAFQVLDLKDFIKLIFAFF</sequence>
<name>A0A4Y5TPS8_9CAUD</name>
<keyword evidence="2" id="KW-1185">Reference proteome</keyword>
<reference evidence="1 2" key="1">
    <citation type="submission" date="2019-05" db="EMBL/GenBank/DDBJ databases">
        <authorList>
            <person name="Karczewska-Golec J."/>
            <person name="Decewicz P."/>
            <person name="Golec P."/>
        </authorList>
    </citation>
    <scope>NUCLEOTIDE SEQUENCE [LARGE SCALE GENOMIC DNA]</scope>
</reference>
<proteinExistence type="predicted"/>
<organism evidence="1 2">
    <name type="scientific">Bordetella phage vB_BbrP_BB8</name>
    <dbReference type="NCBI Taxonomy" id="2587820"/>
    <lineage>
        <taxon>Viruses</taxon>
        <taxon>Duplodnaviria</taxon>
        <taxon>Heunggongvirae</taxon>
        <taxon>Uroviricota</taxon>
        <taxon>Caudoviricetes</taxon>
        <taxon>Autographivirales</taxon>
        <taxon>Autographivirales incertae sedis</taxon>
        <taxon>Vistulavirus</taxon>
        <taxon>Vistulavirus BB8</taxon>
    </lineage>
</organism>
<dbReference type="EMBL" id="MK984681">
    <property type="protein sequence ID" value="QDB71029.1"/>
    <property type="molecule type" value="Genomic_DNA"/>
</dbReference>
<evidence type="ECO:0000313" key="2">
    <source>
        <dbReference type="Proteomes" id="UP000315813"/>
    </source>
</evidence>
<protein>
    <submittedName>
        <fullName evidence="1">Uncharacterized protein</fullName>
    </submittedName>
</protein>
<accession>A0A4Y5TPS8</accession>
<dbReference type="Proteomes" id="UP000315813">
    <property type="component" value="Segment"/>
</dbReference>
<gene>
    <name evidence="1" type="ORF">bb8_p54</name>
</gene>